<sequence length="42" mass="4953">KGMSDLKGNNHQDQKLYFYFSSPGKNQIIYKESLTYNKLSEH</sequence>
<gene>
    <name evidence="1" type="ORF">GO793_03270</name>
</gene>
<dbReference type="RefSeq" id="WP_116486015.1">
    <property type="nucleotide sequence ID" value="NZ_JAUBXK010000440.1"/>
</dbReference>
<reference evidence="1 2" key="1">
    <citation type="submission" date="2019-11" db="EMBL/GenBank/DDBJ databases">
        <title>Implementation of targeted gown and glove precautions to prevent Staphylococcus aureus acquisition in community-based nursing homes.</title>
        <authorList>
            <person name="Stine O.C."/>
        </authorList>
    </citation>
    <scope>NUCLEOTIDE SEQUENCE [LARGE SCALE GENOMIC DNA]</scope>
    <source>
        <strain evidence="1 2">S_4031.LGMP.AI</strain>
    </source>
</reference>
<proteinExistence type="predicted"/>
<dbReference type="AlphaFoldDB" id="A0A658BMA8"/>
<name>A0A658BMA8_STAAU</name>
<feature type="non-terminal residue" evidence="1">
    <location>
        <position position="1"/>
    </location>
</feature>
<protein>
    <submittedName>
        <fullName evidence="1">Csa1 family protein</fullName>
    </submittedName>
</protein>
<evidence type="ECO:0000313" key="1">
    <source>
        <dbReference type="EMBL" id="MVI54879.1"/>
    </source>
</evidence>
<dbReference type="EMBL" id="WPRH01000232">
    <property type="protein sequence ID" value="MVI54879.1"/>
    <property type="molecule type" value="Genomic_DNA"/>
</dbReference>
<evidence type="ECO:0000313" key="2">
    <source>
        <dbReference type="Proteomes" id="UP000433366"/>
    </source>
</evidence>
<organism evidence="1 2">
    <name type="scientific">Staphylococcus aureus</name>
    <dbReference type="NCBI Taxonomy" id="1280"/>
    <lineage>
        <taxon>Bacteria</taxon>
        <taxon>Bacillati</taxon>
        <taxon>Bacillota</taxon>
        <taxon>Bacilli</taxon>
        <taxon>Bacillales</taxon>
        <taxon>Staphylococcaceae</taxon>
        <taxon>Staphylococcus</taxon>
    </lineage>
</organism>
<dbReference type="Proteomes" id="UP000433366">
    <property type="component" value="Unassembled WGS sequence"/>
</dbReference>
<accession>A0A658BMA8</accession>
<dbReference type="Pfam" id="PF04507">
    <property type="entry name" value="DUF576"/>
    <property type="match status" value="1"/>
</dbReference>
<comment type="caution">
    <text evidence="1">The sequence shown here is derived from an EMBL/GenBank/DDBJ whole genome shotgun (WGS) entry which is preliminary data.</text>
</comment>
<dbReference type="InterPro" id="IPR007595">
    <property type="entry name" value="Csa"/>
</dbReference>